<accession>A0AAD8VKQ4</accession>
<dbReference type="Pfam" id="PF04195">
    <property type="entry name" value="Transposase_28"/>
    <property type="match status" value="1"/>
</dbReference>
<evidence type="ECO:0000256" key="1">
    <source>
        <dbReference type="SAM" id="Coils"/>
    </source>
</evidence>
<protein>
    <recommendedName>
        <fullName evidence="3">Transposase (putative) gypsy type domain-containing protein</fullName>
    </recommendedName>
</protein>
<sequence length="897" mass="100267">MAAKVQETENKKASKARNREGERGQWWPCETTDTELRELQNEGMISAHWSFIRDTVVPKPGAGEVVMTKAWVERGLSLPCSEFFLSVLNTYGLQPHNICPNSYLLLSNFATLCEGHLGIRPDVKLWQFFFRVKKETKDKAMLNCGSMTFMLRPGRMYPPHDSHESVRYWNAGWFYEKNISVPEIHDGLPKFNNEPPEELASWSFIPSLSLTPILEKAARRISWLVHDGLTGTQLTLSWFTRRIQPLRYNARLICAYTGADDQLRATRHDLPADSLKRRFKTLVKVGRGQPIPELIKDIYTNNQCPPLATLAEENLRTILRVPVSGDTAEEVPEDEEEEEEQAPRKAAPRPTKRPRAKASGSEAGASGEASAKKPKIVKPPPLDSKRSGNDSDYRCHPDHQPRTHHKAEQSPPPAANTPPEIIPVSSEKVGGEDPKAKGPAQEETEIGQGEAEVTSSEKVGAGAGDVVVFPKNFGDPSDLTSTPKAYATKFFNKLTEAEKWELEQDLLNAMLNNAWGKPDAATSEIQEFKKGVGEFFDKLVCKQKEQQALHYELHKNIALQRRVTLGQAENIRTLKDKNAELNKQLADAQGASSSLATTSSELENLRSSYQELEIKLKEAEQQKEHAEKQLAEKNSELIREKGEFVLKRNADSETIKRQQKELNGLRKYMETAEHHWDLLAENILEPLGYSERRRNKFPRDDVLSLAGDDCKDLISASRKICHNLSLKKSRTCGLRKLVKRMDILPELVTDLQASSARGAAAMTLTMCLAHNPEMDLDRVTSGVPPTADVGALLDAVSGYDTRIARRIRHDEFYDKVVLPADEPLEDELQKERDAETRPAESGTQFTWTSSKDAPQEEPKSSAATSEEDEESDEDVSSPAEGAKGKDPEGNASPSKAE</sequence>
<feature type="compositionally biased region" description="Acidic residues" evidence="2">
    <location>
        <begin position="865"/>
        <end position="875"/>
    </location>
</feature>
<feature type="domain" description="Transposase (putative) gypsy type" evidence="3">
    <location>
        <begin position="66"/>
        <end position="133"/>
    </location>
</feature>
<feature type="compositionally biased region" description="Basic and acidic residues" evidence="2">
    <location>
        <begin position="827"/>
        <end position="838"/>
    </location>
</feature>
<feature type="coiled-coil region" evidence="1">
    <location>
        <begin position="571"/>
        <end position="675"/>
    </location>
</feature>
<organism evidence="4 5">
    <name type="scientific">Lolium multiflorum</name>
    <name type="common">Italian ryegrass</name>
    <name type="synonym">Lolium perenne subsp. multiflorum</name>
    <dbReference type="NCBI Taxonomy" id="4521"/>
    <lineage>
        <taxon>Eukaryota</taxon>
        <taxon>Viridiplantae</taxon>
        <taxon>Streptophyta</taxon>
        <taxon>Embryophyta</taxon>
        <taxon>Tracheophyta</taxon>
        <taxon>Spermatophyta</taxon>
        <taxon>Magnoliopsida</taxon>
        <taxon>Liliopsida</taxon>
        <taxon>Poales</taxon>
        <taxon>Poaceae</taxon>
        <taxon>BOP clade</taxon>
        <taxon>Pooideae</taxon>
        <taxon>Poodae</taxon>
        <taxon>Poeae</taxon>
        <taxon>Poeae Chloroplast Group 2 (Poeae type)</taxon>
        <taxon>Loliodinae</taxon>
        <taxon>Loliinae</taxon>
        <taxon>Lolium</taxon>
    </lineage>
</organism>
<reference evidence="4" key="1">
    <citation type="submission" date="2023-07" db="EMBL/GenBank/DDBJ databases">
        <title>A chromosome-level genome assembly of Lolium multiflorum.</title>
        <authorList>
            <person name="Chen Y."/>
            <person name="Copetti D."/>
            <person name="Kolliker R."/>
            <person name="Studer B."/>
        </authorList>
    </citation>
    <scope>NUCLEOTIDE SEQUENCE</scope>
    <source>
        <strain evidence="4">02402/16</strain>
        <tissue evidence="4">Leaf</tissue>
    </source>
</reference>
<evidence type="ECO:0000256" key="2">
    <source>
        <dbReference type="SAM" id="MobiDB-lite"/>
    </source>
</evidence>
<feature type="region of interest" description="Disordered" evidence="2">
    <location>
        <begin position="1"/>
        <end position="23"/>
    </location>
</feature>
<dbReference type="InterPro" id="IPR007321">
    <property type="entry name" value="Transposase_28"/>
</dbReference>
<gene>
    <name evidence="4" type="ORF">QYE76_032559</name>
</gene>
<proteinExistence type="predicted"/>
<evidence type="ECO:0000313" key="5">
    <source>
        <dbReference type="Proteomes" id="UP001231189"/>
    </source>
</evidence>
<name>A0AAD8VKQ4_LOLMU</name>
<dbReference type="PANTHER" id="PTHR33026">
    <property type="entry name" value="OS06G0360600 PROTEIN"/>
    <property type="match status" value="1"/>
</dbReference>
<feature type="compositionally biased region" description="Polar residues" evidence="2">
    <location>
        <begin position="841"/>
        <end position="852"/>
    </location>
</feature>
<dbReference type="AlphaFoldDB" id="A0AAD8VKQ4"/>
<dbReference type="EMBL" id="JAUUTY010000007">
    <property type="protein sequence ID" value="KAK1608886.1"/>
    <property type="molecule type" value="Genomic_DNA"/>
</dbReference>
<feature type="compositionally biased region" description="Low complexity" evidence="2">
    <location>
        <begin position="357"/>
        <end position="369"/>
    </location>
</feature>
<evidence type="ECO:0000259" key="3">
    <source>
        <dbReference type="Pfam" id="PF04195"/>
    </source>
</evidence>
<keyword evidence="1" id="KW-0175">Coiled coil</keyword>
<feature type="compositionally biased region" description="Acidic residues" evidence="2">
    <location>
        <begin position="327"/>
        <end position="340"/>
    </location>
</feature>
<comment type="caution">
    <text evidence="4">The sequence shown here is derived from an EMBL/GenBank/DDBJ whole genome shotgun (WGS) entry which is preliminary data.</text>
</comment>
<keyword evidence="5" id="KW-1185">Reference proteome</keyword>
<feature type="compositionally biased region" description="Basic residues" evidence="2">
    <location>
        <begin position="346"/>
        <end position="356"/>
    </location>
</feature>
<dbReference type="Proteomes" id="UP001231189">
    <property type="component" value="Unassembled WGS sequence"/>
</dbReference>
<feature type="compositionally biased region" description="Basic and acidic residues" evidence="2">
    <location>
        <begin position="383"/>
        <end position="401"/>
    </location>
</feature>
<evidence type="ECO:0000313" key="4">
    <source>
        <dbReference type="EMBL" id="KAK1608886.1"/>
    </source>
</evidence>
<feature type="region of interest" description="Disordered" evidence="2">
    <location>
        <begin position="322"/>
        <end position="458"/>
    </location>
</feature>
<dbReference type="PANTHER" id="PTHR33026:SF7">
    <property type="entry name" value="OS03G0100275 PROTEIN"/>
    <property type="match status" value="1"/>
</dbReference>
<feature type="region of interest" description="Disordered" evidence="2">
    <location>
        <begin position="824"/>
        <end position="897"/>
    </location>
</feature>